<feature type="compositionally biased region" description="Polar residues" evidence="1">
    <location>
        <begin position="1278"/>
        <end position="1311"/>
    </location>
</feature>
<feature type="region of interest" description="Disordered" evidence="1">
    <location>
        <begin position="1611"/>
        <end position="1686"/>
    </location>
</feature>
<sequence>MFYENKKQETTEIDMLVFHKVPGDVGEKFVVKKGNDISSSSVTKNKLPNTPHPKDKKKCSYLNTSGFQSTDNVGNQTKTPVHKKEIVNNKGRSRISLIQNTSKSCRVVTKVKPPARRMRSLIAVKISGDMDPMCGMGVRSPCVDIKAEMPEEIDILRALDLARKTDTPKRRESRRLKNLNKTAEYVFTSKRPTIHSKTSATNTPDNNIPLTPAASSTDKTFHSSTEHVKSKFISSTISASKKGKQNLELNIMPKQTSPDKAAHPIDLNSKRGQSCGSPDLIGVSELMQTPNESLNFSGDDQTMLSPTGSGKSINLKEESTLLDVSTTFQGQNTKSRVTPQEILYTSSVSDVLIDKSQKIIGNSINSQSSRTRNRATPSNYVGVRDLMKTPKNLDESLNLIGVRELMLSPSGSDINGRQEKLVNSLETSKTSPSGVTKSQSTLEFSNNSGTLECSTPKPISPVKFADKKLNSSMEKENMATSSERKKRSGINILIEESAKIIGNSINSQSSRTRNRATPNYVGVRDLMKTPKNLDESLNLSGVRELMLSPSGSDINGHQEKLVNSLETSKTSPSGVTKSQSTLEFSNNTGTLESPTPKPISPVKFADKKLNSSMEKENMATSSERKKRSGINILIEESAKIIGNSINSQSSRTRNRATPSNYVGVRELIKSPKNLDGSLNLSGVKELMLSPSASDKKGGLQKLVNSLETSKTSPSGVTKSQSTLEFSNNSGTLESSTPKPISPVKFADKKLNSSMEKENMATSSERKKRSGINILIEESAKIIGNSINSQSSRTRNRATPNYVGVRDLMKTPKNLDESLNLSGVRELMLSPSGSDINGHQEKLVNSLETSKTSPSGVTKSQSTLEFSNNTGTLESPTPKPISPVKFADKKLNSSMEKENMATSSERKKRSGINILIEESAKIIGNSINSQSSRTRNRATPPNYVVVRQLMKTPKNLTVHSTNSRKQVESPNFIGVRKLLRTPKISPDKSLNLSGIDRLMSSASASDIDLRSAYKRKSDETSRTKRIKKGANINNLQNEGLEVEKTVKKNTKNEHESSPDLAGIRYLMSTPVHTKGLNSPKNVTDINEDSSTSVFKTPVNIGLSSHSAGRKAKGTISPLVKEEFAKRLDTEKKFIANFASKSDLSINFYQNLQKSESPRSEILGLPIEDKSVHNSSLPHVSVLGNSCEMNSELNCSTQLPGNNNIKNVCNWLKNTVNNSLNSTVLDETQEGCRNVEFSLEISSFASPCDKTAEGLNASSFANVSDIQSMSVSPTSRVSSKIDSSVGHTTRSQRTPKMSFNTNDSMLNVSSSESPSKKGQLKTISSPTLDIGSNLKKSPDHVEIIDTSIPNKVLKNCNAISNESSTSIPNTNVISSTEISSSSRRKARKSGVSLATSLGERLTPETCALNAVANVYDAVNTPESPKKSRHSIQKGIVQLAENSTPTSIFNNLCADKRIFSKPHIADYTNVSGIKRLFENAQKSSYLDVQGIKKLFQDEISPTKSDNVGENKSSVLHSNDDGLVCKVSKIQAKKYRKNKTTQETESVSNRRVLRSHQAVNEDELKIDKSIGKTENATPVQKYKRKLVPTSASSNMNSANTEITVGEANTVLEHDSDVLCRSNVPHKSKRGESPVSKSKAETVEHGQSVEKQMKRNRKKKDDSSSCEQSMDNSIRTLRNRSVNKRPHSDLNELEIIPTKAKKVPKTSDGLAASKRKDETSVISEFIPVEKVQVREIRVTRSKGLVTSTPQKGKGVKQSKELKRNIVQSPPSVRSRAKFQDSAPSESGDSSKILPSKKKGLKKQPKKVQFDM</sequence>
<reference evidence="2 3" key="1">
    <citation type="submission" date="2024-07" db="EMBL/GenBank/DDBJ databases">
        <title>Chromosome-level genome assembly of the water stick insect Ranatra chinensis (Heteroptera: Nepidae).</title>
        <authorList>
            <person name="Liu X."/>
        </authorList>
    </citation>
    <scope>NUCLEOTIDE SEQUENCE [LARGE SCALE GENOMIC DNA]</scope>
    <source>
        <strain evidence="2">Cailab_2021Rc</strain>
        <tissue evidence="2">Muscle</tissue>
    </source>
</reference>
<accession>A0ABD0YPA0</accession>
<feature type="region of interest" description="Disordered" evidence="1">
    <location>
        <begin position="705"/>
        <end position="741"/>
    </location>
</feature>
<feature type="region of interest" description="Disordered" evidence="1">
    <location>
        <begin position="255"/>
        <end position="274"/>
    </location>
</feature>
<evidence type="ECO:0000313" key="2">
    <source>
        <dbReference type="EMBL" id="KAL1137805.1"/>
    </source>
</evidence>
<name>A0ABD0YPA0_9HEMI</name>
<feature type="region of interest" description="Disordered" evidence="1">
    <location>
        <begin position="1272"/>
        <end position="1322"/>
    </location>
</feature>
<feature type="region of interest" description="Disordered" evidence="1">
    <location>
        <begin position="1739"/>
        <end position="1806"/>
    </location>
</feature>
<feature type="compositionally biased region" description="Polar residues" evidence="1">
    <location>
        <begin position="195"/>
        <end position="218"/>
    </location>
</feature>
<feature type="region of interest" description="Disordered" evidence="1">
    <location>
        <begin position="607"/>
        <end position="626"/>
    </location>
</feature>
<feature type="compositionally biased region" description="Polar residues" evidence="1">
    <location>
        <begin position="705"/>
        <end position="738"/>
    </location>
</feature>
<feature type="compositionally biased region" description="Polar residues" evidence="1">
    <location>
        <begin position="845"/>
        <end position="874"/>
    </location>
</feature>
<feature type="compositionally biased region" description="Basic residues" evidence="1">
    <location>
        <begin position="1789"/>
        <end position="1800"/>
    </location>
</feature>
<evidence type="ECO:0000256" key="1">
    <source>
        <dbReference type="SAM" id="MobiDB-lite"/>
    </source>
</evidence>
<feature type="compositionally biased region" description="Basic and acidic residues" evidence="1">
    <location>
        <begin position="885"/>
        <end position="898"/>
    </location>
</feature>
<feature type="compositionally biased region" description="Basic and acidic residues" evidence="1">
    <location>
        <begin position="1633"/>
        <end position="1658"/>
    </location>
</feature>
<feature type="region of interest" description="Disordered" evidence="1">
    <location>
        <begin position="38"/>
        <end position="58"/>
    </location>
</feature>
<gene>
    <name evidence="2" type="ORF">AAG570_009501</name>
</gene>
<feature type="region of interest" description="Disordered" evidence="1">
    <location>
        <begin position="195"/>
        <end position="222"/>
    </location>
</feature>
<keyword evidence="3" id="KW-1185">Reference proteome</keyword>
<organism evidence="2 3">
    <name type="scientific">Ranatra chinensis</name>
    <dbReference type="NCBI Taxonomy" id="642074"/>
    <lineage>
        <taxon>Eukaryota</taxon>
        <taxon>Metazoa</taxon>
        <taxon>Ecdysozoa</taxon>
        <taxon>Arthropoda</taxon>
        <taxon>Hexapoda</taxon>
        <taxon>Insecta</taxon>
        <taxon>Pterygota</taxon>
        <taxon>Neoptera</taxon>
        <taxon>Paraneoptera</taxon>
        <taxon>Hemiptera</taxon>
        <taxon>Heteroptera</taxon>
        <taxon>Panheteroptera</taxon>
        <taxon>Nepomorpha</taxon>
        <taxon>Nepidae</taxon>
        <taxon>Ranatrinae</taxon>
        <taxon>Ranatra</taxon>
    </lineage>
</organism>
<evidence type="ECO:0000313" key="3">
    <source>
        <dbReference type="Proteomes" id="UP001558652"/>
    </source>
</evidence>
<feature type="region of interest" description="Disordered" evidence="1">
    <location>
        <begin position="564"/>
        <end position="602"/>
    </location>
</feature>
<feature type="compositionally biased region" description="Basic and acidic residues" evidence="1">
    <location>
        <begin position="607"/>
        <end position="617"/>
    </location>
</feature>
<feature type="compositionally biased region" description="Polar residues" evidence="1">
    <location>
        <begin position="38"/>
        <end position="48"/>
    </location>
</feature>
<feature type="region of interest" description="Disordered" evidence="1">
    <location>
        <begin position="845"/>
        <end position="907"/>
    </location>
</feature>
<comment type="caution">
    <text evidence="2">The sequence shown here is derived from an EMBL/GenBank/DDBJ whole genome shotgun (WGS) entry which is preliminary data.</text>
</comment>
<dbReference type="Proteomes" id="UP001558652">
    <property type="component" value="Unassembled WGS sequence"/>
</dbReference>
<dbReference type="EMBL" id="JBFDAA010000004">
    <property type="protein sequence ID" value="KAL1137805.1"/>
    <property type="molecule type" value="Genomic_DNA"/>
</dbReference>
<feature type="compositionally biased region" description="Polar residues" evidence="1">
    <location>
        <begin position="564"/>
        <end position="593"/>
    </location>
</feature>
<feature type="region of interest" description="Disordered" evidence="1">
    <location>
        <begin position="1362"/>
        <end position="1385"/>
    </location>
</feature>
<proteinExistence type="predicted"/>
<protein>
    <submittedName>
        <fullName evidence="2">Uncharacterized protein</fullName>
    </submittedName>
</protein>
<feature type="compositionally biased region" description="Polar residues" evidence="1">
    <location>
        <begin position="1661"/>
        <end position="1671"/>
    </location>
</feature>